<feature type="transmembrane region" description="Helical" evidence="1">
    <location>
        <begin position="20"/>
        <end position="38"/>
    </location>
</feature>
<keyword evidence="1" id="KW-0472">Membrane</keyword>
<sequence>MNERPKIKLELTTYDKTLEILGWTSILAIWVLTISNYSNLPDTIPIHYNGAGQADGFGGKGNILTLPLIATVLFIGLTILNKFPHVFNYPTNITADNALRQYTNATRLLRYLKFIIVVIFGLIALQTIRNVNGQTSGLGVWFLPLTLGLIFIPLTYFLIKSFKTTKQ</sequence>
<name>A0ABV5CFV5_9SPHI</name>
<dbReference type="EMBL" id="JBBVGT010000002">
    <property type="protein sequence ID" value="MFB5946422.1"/>
    <property type="molecule type" value="Genomic_DNA"/>
</dbReference>
<keyword evidence="1" id="KW-1133">Transmembrane helix</keyword>
<dbReference type="InterPro" id="IPR012867">
    <property type="entry name" value="DUF1648"/>
</dbReference>
<comment type="caution">
    <text evidence="3">The sequence shown here is derived from an EMBL/GenBank/DDBJ whole genome shotgun (WGS) entry which is preliminary data.</text>
</comment>
<feature type="domain" description="DUF1648" evidence="2">
    <location>
        <begin position="26"/>
        <end position="70"/>
    </location>
</feature>
<dbReference type="Pfam" id="PF07853">
    <property type="entry name" value="DUF1648"/>
    <property type="match status" value="1"/>
</dbReference>
<evidence type="ECO:0000259" key="2">
    <source>
        <dbReference type="Pfam" id="PF07853"/>
    </source>
</evidence>
<evidence type="ECO:0000313" key="4">
    <source>
        <dbReference type="Proteomes" id="UP001580928"/>
    </source>
</evidence>
<accession>A0ABV5CFV5</accession>
<keyword evidence="4" id="KW-1185">Reference proteome</keyword>
<feature type="transmembrane region" description="Helical" evidence="1">
    <location>
        <begin position="140"/>
        <end position="159"/>
    </location>
</feature>
<evidence type="ECO:0000313" key="3">
    <source>
        <dbReference type="EMBL" id="MFB5946422.1"/>
    </source>
</evidence>
<gene>
    <name evidence="3" type="ORF">WKR92_11320</name>
</gene>
<evidence type="ECO:0000256" key="1">
    <source>
        <dbReference type="SAM" id="Phobius"/>
    </source>
</evidence>
<feature type="transmembrane region" description="Helical" evidence="1">
    <location>
        <begin position="108"/>
        <end position="128"/>
    </location>
</feature>
<reference evidence="3 4" key="1">
    <citation type="submission" date="2024-04" db="EMBL/GenBank/DDBJ databases">
        <title>Albibacterium profundi sp. nov., isolated from sediment of the Challenger Deep of Mariana Trench.</title>
        <authorList>
            <person name="Wang Y."/>
        </authorList>
    </citation>
    <scope>NUCLEOTIDE SEQUENCE [LARGE SCALE GENOMIC DNA]</scope>
    <source>
        <strain evidence="3 4">RHL897</strain>
    </source>
</reference>
<protein>
    <submittedName>
        <fullName evidence="3">DUF1648 domain-containing protein</fullName>
    </submittedName>
</protein>
<dbReference type="RefSeq" id="WP_375557924.1">
    <property type="nucleotide sequence ID" value="NZ_JBBVGT010000002.1"/>
</dbReference>
<dbReference type="Proteomes" id="UP001580928">
    <property type="component" value="Unassembled WGS sequence"/>
</dbReference>
<keyword evidence="1" id="KW-0812">Transmembrane</keyword>
<proteinExistence type="predicted"/>
<organism evidence="3 4">
    <name type="scientific">Albibacterium profundi</name>
    <dbReference type="NCBI Taxonomy" id="3134906"/>
    <lineage>
        <taxon>Bacteria</taxon>
        <taxon>Pseudomonadati</taxon>
        <taxon>Bacteroidota</taxon>
        <taxon>Sphingobacteriia</taxon>
        <taxon>Sphingobacteriales</taxon>
        <taxon>Sphingobacteriaceae</taxon>
        <taxon>Albibacterium</taxon>
    </lineage>
</organism>
<feature type="transmembrane region" description="Helical" evidence="1">
    <location>
        <begin position="63"/>
        <end position="80"/>
    </location>
</feature>